<dbReference type="SUPFAM" id="SSF47954">
    <property type="entry name" value="Cyclin-like"/>
    <property type="match status" value="2"/>
</dbReference>
<dbReference type="GO" id="GO:0016324">
    <property type="term" value="C:apical plasma membrane"/>
    <property type="evidence" value="ECO:0007669"/>
    <property type="project" value="TreeGrafter"/>
</dbReference>
<evidence type="ECO:0000259" key="3">
    <source>
        <dbReference type="SMART" id="SM00385"/>
    </source>
</evidence>
<feature type="domain" description="Cyclin-like" evidence="3">
    <location>
        <begin position="596"/>
        <end position="723"/>
    </location>
</feature>
<feature type="domain" description="Glycosyl hydrolase family 13 catalytic" evidence="4">
    <location>
        <begin position="101"/>
        <end position="459"/>
    </location>
</feature>
<evidence type="ECO:0000256" key="1">
    <source>
        <dbReference type="RuleBase" id="RU000383"/>
    </source>
</evidence>
<dbReference type="SMART" id="SM00385">
    <property type="entry name" value="CYCLIN"/>
    <property type="match status" value="1"/>
</dbReference>
<dbReference type="SMART" id="SM00642">
    <property type="entry name" value="Aamy"/>
    <property type="match status" value="1"/>
</dbReference>
<dbReference type="PANTHER" id="PTHR46673:SF1">
    <property type="entry name" value="4F2 CELL-SURFACE ANTIGEN HEAVY CHAIN"/>
    <property type="match status" value="1"/>
</dbReference>
<keyword evidence="2" id="KW-1133">Transmembrane helix</keyword>
<name>A0A915NTE5_9BILA</name>
<dbReference type="GO" id="GO:1904273">
    <property type="term" value="P:L-alanine import across plasma membrane"/>
    <property type="evidence" value="ECO:0007669"/>
    <property type="project" value="TreeGrafter"/>
</dbReference>
<dbReference type="WBParaSite" id="scf7180000421570.g7235">
    <property type="protein sequence ID" value="scf7180000421570.g7235"/>
    <property type="gene ID" value="scf7180000421570.g7235"/>
</dbReference>
<dbReference type="GO" id="GO:0015190">
    <property type="term" value="F:L-leucine transmembrane transporter activity"/>
    <property type="evidence" value="ECO:0007669"/>
    <property type="project" value="TreeGrafter"/>
</dbReference>
<dbReference type="Gene3D" id="1.10.472.10">
    <property type="entry name" value="Cyclin-like"/>
    <property type="match status" value="2"/>
</dbReference>
<dbReference type="Proteomes" id="UP000887560">
    <property type="component" value="Unplaced"/>
</dbReference>
<dbReference type="InterPro" id="IPR006047">
    <property type="entry name" value="GH13_cat_dom"/>
</dbReference>
<dbReference type="InterPro" id="IPR013763">
    <property type="entry name" value="Cyclin-like_dom"/>
</dbReference>
<keyword evidence="2" id="KW-0812">Transmembrane</keyword>
<protein>
    <submittedName>
        <fullName evidence="6">Aamy domain-containing protein</fullName>
    </submittedName>
</protein>
<dbReference type="InterPro" id="IPR042280">
    <property type="entry name" value="SLC3A2"/>
</dbReference>
<sequence length="775" mass="87497">MPPIPDGPLEDGKTENDLESAKFTKDKETVDVVQPTAKLIGLTKEQLEQYRNDPFWKAIRYALFIAFWLVWLAMFVGAILIVIMSPKCVDVEWQNKMTVYKIFSLAYKDVDNKLDSNAGFGDFDGIKEKLGEIKQMGISVIWPTPILNYDKNKLSPEAIIDLEISTELGGQESFKELIKSAHTKDLKVLVDLPLTVASGNGNWVKQKEIKNGLLTPTGDATLLNLKNPEIQEPLLALARNFAKLGVDALNLADYGLLGRNSEDLINFANKINLDPELKNIHIYSEAEGIQNNGNINLIRPLFGNGEKKGFNSLLTKLNENIDSIDLKSKNNENNTNGNAEQIIWNIGNINAKGYRIDQLLTDVSLPDQRRLISHLFSLVELFIPGSVSVLYGEELAALSGKTGNKNPNQIVYPWDNSSTYTKENQFFAVSQIVKNGDYESQIKDEHSPLKVFSKLAKLRQQSDFALGQLIHNSLATNLDLYLINRYPSGSSGHYSLIINWSGSGNSISLKELFNKINSKKFTILASTDKNFGEETQKLFDGGDEIAEQKVVFPAFTALILNEQWILEKGDLLRERGDDLKIYTEEEYQKLMIFFMNFIQTMGQCLEKEVSQSINEGRDRPILRMQAIASACVYFRRFYSKRSLKDIDPFLLAVTCINLASKVEEMGHLSPNKLISAYTRTTKKWPVIESLIAHNHQINSHQIKGSEAEFCLVEMLDCSLIVYHPYRSLHQFRNDMKSCSIQNVDQLCQDAWRVCNDGMRSDAALLYHPHMIAIGK</sequence>
<organism evidence="5 6">
    <name type="scientific">Meloidogyne floridensis</name>
    <dbReference type="NCBI Taxonomy" id="298350"/>
    <lineage>
        <taxon>Eukaryota</taxon>
        <taxon>Metazoa</taxon>
        <taxon>Ecdysozoa</taxon>
        <taxon>Nematoda</taxon>
        <taxon>Chromadorea</taxon>
        <taxon>Rhabditida</taxon>
        <taxon>Tylenchina</taxon>
        <taxon>Tylenchomorpha</taxon>
        <taxon>Tylenchoidea</taxon>
        <taxon>Meloidogynidae</taxon>
        <taxon>Meloidogyninae</taxon>
        <taxon>Meloidogyne</taxon>
    </lineage>
</organism>
<evidence type="ECO:0000313" key="5">
    <source>
        <dbReference type="Proteomes" id="UP000887560"/>
    </source>
</evidence>
<dbReference type="PANTHER" id="PTHR46673">
    <property type="entry name" value="4F2 CELL-SURFACE ANTIGEN HEAVY CHAIN"/>
    <property type="match status" value="1"/>
</dbReference>
<dbReference type="CDD" id="cd20513">
    <property type="entry name" value="CYCLIN_CCNC_rpt1"/>
    <property type="match status" value="1"/>
</dbReference>
<proteinExistence type="inferred from homology"/>
<keyword evidence="1" id="KW-0195">Cyclin</keyword>
<accession>A0A915NTE5</accession>
<dbReference type="InterPro" id="IPR017853">
    <property type="entry name" value="GH"/>
</dbReference>
<dbReference type="InterPro" id="IPR031984">
    <property type="entry name" value="SLC3A2_N"/>
</dbReference>
<dbReference type="GO" id="GO:0015173">
    <property type="term" value="F:aromatic amino acid transmembrane transporter activity"/>
    <property type="evidence" value="ECO:0007669"/>
    <property type="project" value="TreeGrafter"/>
</dbReference>
<dbReference type="GO" id="GO:0005975">
    <property type="term" value="P:carbohydrate metabolic process"/>
    <property type="evidence" value="ECO:0007669"/>
    <property type="project" value="InterPro"/>
</dbReference>
<dbReference type="GO" id="GO:1903801">
    <property type="term" value="P:L-leucine import across plasma membrane"/>
    <property type="evidence" value="ECO:0007669"/>
    <property type="project" value="TreeGrafter"/>
</dbReference>
<dbReference type="Pfam" id="PF16028">
    <property type="entry name" value="SLC3A2_N"/>
    <property type="match status" value="1"/>
</dbReference>
<dbReference type="AlphaFoldDB" id="A0A915NTE5"/>
<dbReference type="Pfam" id="PF00128">
    <property type="entry name" value="Alpha-amylase"/>
    <property type="match status" value="1"/>
</dbReference>
<dbReference type="InterPro" id="IPR036915">
    <property type="entry name" value="Cyclin-like_sf"/>
</dbReference>
<dbReference type="SUPFAM" id="SSF51445">
    <property type="entry name" value="(Trans)glycosidases"/>
    <property type="match status" value="1"/>
</dbReference>
<dbReference type="GO" id="GO:0016323">
    <property type="term" value="C:basolateral plasma membrane"/>
    <property type="evidence" value="ECO:0007669"/>
    <property type="project" value="TreeGrafter"/>
</dbReference>
<comment type="similarity">
    <text evidence="1">Belongs to the cyclin family.</text>
</comment>
<evidence type="ECO:0000313" key="6">
    <source>
        <dbReference type="WBParaSite" id="scf7180000421570.g7235"/>
    </source>
</evidence>
<feature type="transmembrane region" description="Helical" evidence="2">
    <location>
        <begin position="61"/>
        <end position="84"/>
    </location>
</feature>
<reference evidence="6" key="1">
    <citation type="submission" date="2022-11" db="UniProtKB">
        <authorList>
            <consortium name="WormBaseParasite"/>
        </authorList>
    </citation>
    <scope>IDENTIFICATION</scope>
</reference>
<evidence type="ECO:0000259" key="4">
    <source>
        <dbReference type="SMART" id="SM00642"/>
    </source>
</evidence>
<dbReference type="Pfam" id="PF00134">
    <property type="entry name" value="Cyclin_N"/>
    <property type="match status" value="1"/>
</dbReference>
<dbReference type="Gene3D" id="3.20.20.80">
    <property type="entry name" value="Glycosidases"/>
    <property type="match status" value="1"/>
</dbReference>
<keyword evidence="5" id="KW-1185">Reference proteome</keyword>
<dbReference type="InterPro" id="IPR006671">
    <property type="entry name" value="Cyclin_N"/>
</dbReference>
<evidence type="ECO:0000256" key="2">
    <source>
        <dbReference type="SAM" id="Phobius"/>
    </source>
</evidence>
<keyword evidence="2" id="KW-0472">Membrane</keyword>
<dbReference type="GO" id="GO:0015180">
    <property type="term" value="F:L-alanine transmembrane transporter activity"/>
    <property type="evidence" value="ECO:0007669"/>
    <property type="project" value="TreeGrafter"/>
</dbReference>
<dbReference type="GO" id="GO:0015823">
    <property type="term" value="P:phenylalanine transport"/>
    <property type="evidence" value="ECO:0007669"/>
    <property type="project" value="TreeGrafter"/>
</dbReference>